<dbReference type="AlphaFoldDB" id="B0STY9"/>
<dbReference type="InterPro" id="IPR012337">
    <property type="entry name" value="RNaseH-like_sf"/>
</dbReference>
<sequence>MQVMSMKQSKMVRSMLVQVFKEKYFWASKKEKSLILDQFVEATGFNRSYARTVLRKKKDNLIKLRPRKKRLSNYDDDVRFYLEKIWEILDRICGKRLVMALPDVLSKLEQFKVFKIDKTTKEKLLSISSATVDRLLKPARKKLGRKGTSTTKQPKYLIDRIPIKTFGEWKSSLPGFVQIDLVAHNGGNVFGGFYSTLAATDVCTGWTVCILVKDKTQFQMLKALIKLKKILPFPLLGIHSDNGAEFINQTILTYAERNDIQFTRGRPYKKNDNPHIEQKNYSVVRRNTGYLRIENQSQADIIRSLYQDLNTYNNYFLPVMILKEKHRIGSKAIRRYDEAKSPYRRILARKDISKTIKASMKKIYEKLNIFELKNQVNHWQNEIVKIAAPIRNPIDKVKVRRKKGIVHTIPKWRREVNSDTKNPFLERQRVEEMRRAAEQVWAKRK</sequence>
<protein>
    <recommendedName>
        <fullName evidence="1">Integrase catalytic domain-containing protein</fullName>
    </recommendedName>
</protein>
<gene>
    <name evidence="2" type="ordered locus">LEPBI_II0138</name>
</gene>
<dbReference type="InterPro" id="IPR001584">
    <property type="entry name" value="Integrase_cat-core"/>
</dbReference>
<proteinExistence type="predicted"/>
<dbReference type="GO" id="GO:0015074">
    <property type="term" value="P:DNA integration"/>
    <property type="evidence" value="ECO:0007669"/>
    <property type="project" value="InterPro"/>
</dbReference>
<dbReference type="InterPro" id="IPR036397">
    <property type="entry name" value="RNaseH_sf"/>
</dbReference>
<dbReference type="GO" id="GO:0003676">
    <property type="term" value="F:nucleic acid binding"/>
    <property type="evidence" value="ECO:0007669"/>
    <property type="project" value="InterPro"/>
</dbReference>
<accession>B0STY9</accession>
<dbReference type="Pfam" id="PF00665">
    <property type="entry name" value="rve"/>
    <property type="match status" value="1"/>
</dbReference>
<dbReference type="STRING" id="456481.LEPBI_II0138"/>
<evidence type="ECO:0000313" key="2">
    <source>
        <dbReference type="EMBL" id="ABZ99673.1"/>
    </source>
</evidence>
<reference evidence="2 3" key="1">
    <citation type="journal article" date="2008" name="PLoS ONE">
        <title>Genome sequence of the saprophyte Leptospira biflexa provides insights into the evolution of Leptospira and the pathogenesis of leptospirosis.</title>
        <authorList>
            <person name="Picardeau M."/>
            <person name="Bulach D.M."/>
            <person name="Bouchier C."/>
            <person name="Zuerner R.L."/>
            <person name="Zidane N."/>
            <person name="Wilson P.J."/>
            <person name="Creno S."/>
            <person name="Kuczek E.S."/>
            <person name="Bommezzadri S."/>
            <person name="Davis J.C."/>
            <person name="McGrath A."/>
            <person name="Johnson M.J."/>
            <person name="Boursaux-Eude C."/>
            <person name="Seemann T."/>
            <person name="Rouy Z."/>
            <person name="Coppel R.L."/>
            <person name="Rood J.I."/>
            <person name="Lajus A."/>
            <person name="Davies J.K."/>
            <person name="Medigue C."/>
            <person name="Adler B."/>
        </authorList>
    </citation>
    <scope>NUCLEOTIDE SEQUENCE [LARGE SCALE GENOMIC DNA]</scope>
    <source>
        <strain evidence="3">Patoc 1 / ATCC 23582 / Paris</strain>
    </source>
</reference>
<name>B0STY9_LEPBP</name>
<dbReference type="HOGENOM" id="CLU_029113_0_0_12"/>
<dbReference type="SUPFAM" id="SSF53098">
    <property type="entry name" value="Ribonuclease H-like"/>
    <property type="match status" value="1"/>
</dbReference>
<dbReference type="Gene3D" id="3.30.420.10">
    <property type="entry name" value="Ribonuclease H-like superfamily/Ribonuclease H"/>
    <property type="match status" value="1"/>
</dbReference>
<evidence type="ECO:0000313" key="3">
    <source>
        <dbReference type="Proteomes" id="UP000001847"/>
    </source>
</evidence>
<dbReference type="Proteomes" id="UP000001847">
    <property type="component" value="Chromosome II"/>
</dbReference>
<dbReference type="PROSITE" id="PS50994">
    <property type="entry name" value="INTEGRASE"/>
    <property type="match status" value="1"/>
</dbReference>
<dbReference type="EMBL" id="CP000787">
    <property type="protein sequence ID" value="ABZ99673.1"/>
    <property type="molecule type" value="Genomic_DNA"/>
</dbReference>
<feature type="domain" description="Integrase catalytic" evidence="1">
    <location>
        <begin position="170"/>
        <end position="350"/>
    </location>
</feature>
<dbReference type="KEGG" id="lbi:LEPBI_II0138"/>
<evidence type="ECO:0000259" key="1">
    <source>
        <dbReference type="PROSITE" id="PS50994"/>
    </source>
</evidence>
<keyword evidence="3" id="KW-1185">Reference proteome</keyword>
<organism evidence="2 3">
    <name type="scientific">Leptospira biflexa serovar Patoc (strain Patoc 1 / ATCC 23582 / Paris)</name>
    <dbReference type="NCBI Taxonomy" id="456481"/>
    <lineage>
        <taxon>Bacteria</taxon>
        <taxon>Pseudomonadati</taxon>
        <taxon>Spirochaetota</taxon>
        <taxon>Spirochaetia</taxon>
        <taxon>Leptospirales</taxon>
        <taxon>Leptospiraceae</taxon>
        <taxon>Leptospira</taxon>
    </lineage>
</organism>